<reference evidence="1" key="1">
    <citation type="submission" date="2024-03" db="EMBL/GenBank/DDBJ databases">
        <title>Deinococcus weizhi sp. nov., isolated from human skin.</title>
        <authorList>
            <person name="Wei Z."/>
            <person name="Tian F."/>
            <person name="Yang C."/>
            <person name="Xin L.T."/>
            <person name="Wen Z.J."/>
            <person name="Lan K.C."/>
            <person name="Yu L."/>
            <person name="Zhe W."/>
            <person name="Dan F.D."/>
            <person name="Jun W."/>
            <person name="Rui Z."/>
            <person name="Yong X.J."/>
            <person name="Ting Y."/>
            <person name="Wei X."/>
            <person name="Xu Z.G."/>
            <person name="Xin Z."/>
            <person name="Dong F.G."/>
            <person name="Ni X.M."/>
            <person name="Zheng M.G."/>
            <person name="Chun Y."/>
            <person name="Qian W.X."/>
        </authorList>
    </citation>
    <scope>NUCLEOTIDE SEQUENCE</scope>
    <source>
        <strain evidence="1">VB142</strain>
    </source>
</reference>
<proteinExistence type="predicted"/>
<gene>
    <name evidence="1" type="ORF">WDJ50_00945</name>
</gene>
<name>A0AAU6Q269_9DEIO</name>
<sequence>MEQPALSASAERPTRPIASRPAGYVGLATYSSLGRLWQLLAGAERAGRQVSVLRNDLPQTARRRIAGYELPGAGLLADTEVVARELEDGFAAHPALLALLGGDAAPLREVLSRDYVLHLDFVVALTAGRELVVRPEFRYRPLAGVAAPLPGDLTLRPRRLDRDELNLLLLRACGLA</sequence>
<dbReference type="AlphaFoldDB" id="A0AAU6Q269"/>
<protein>
    <submittedName>
        <fullName evidence="1">Uncharacterized protein</fullName>
    </submittedName>
</protein>
<evidence type="ECO:0000313" key="1">
    <source>
        <dbReference type="EMBL" id="WYF44713.1"/>
    </source>
</evidence>
<dbReference type="EMBL" id="CP149782">
    <property type="protein sequence ID" value="WYF44713.1"/>
    <property type="molecule type" value="Genomic_DNA"/>
</dbReference>
<organism evidence="1">
    <name type="scientific">Deinococcus sp. VB142</name>
    <dbReference type="NCBI Taxonomy" id="3112952"/>
    <lineage>
        <taxon>Bacteria</taxon>
        <taxon>Thermotogati</taxon>
        <taxon>Deinococcota</taxon>
        <taxon>Deinococci</taxon>
        <taxon>Deinococcales</taxon>
        <taxon>Deinococcaceae</taxon>
        <taxon>Deinococcus</taxon>
    </lineage>
</organism>
<accession>A0AAU6Q269</accession>
<dbReference type="RefSeq" id="WP_339095888.1">
    <property type="nucleotide sequence ID" value="NZ_CP149782.1"/>
</dbReference>